<dbReference type="RefSeq" id="WP_117443655.1">
    <property type="nucleotide sequence ID" value="NZ_JAJFEN010000029.1"/>
</dbReference>
<dbReference type="AlphaFoldDB" id="A0A3E2VTR3"/>
<dbReference type="InterPro" id="IPR016181">
    <property type="entry name" value="Acyl_CoA_acyltransferase"/>
</dbReference>
<protein>
    <submittedName>
        <fullName evidence="2">GNAT family N-acetyltransferase</fullName>
    </submittedName>
</protein>
<dbReference type="EMBL" id="QVEV01000021">
    <property type="protein sequence ID" value="RGC14397.1"/>
    <property type="molecule type" value="Genomic_DNA"/>
</dbReference>
<dbReference type="Pfam" id="PF00583">
    <property type="entry name" value="Acetyltransf_1"/>
    <property type="match status" value="1"/>
</dbReference>
<evidence type="ECO:0000313" key="3">
    <source>
        <dbReference type="Proteomes" id="UP000260025"/>
    </source>
</evidence>
<dbReference type="OrthoDB" id="2243440at2"/>
<proteinExistence type="predicted"/>
<dbReference type="CDD" id="cd04301">
    <property type="entry name" value="NAT_SF"/>
    <property type="match status" value="1"/>
</dbReference>
<dbReference type="GO" id="GO:0016747">
    <property type="term" value="F:acyltransferase activity, transferring groups other than amino-acyl groups"/>
    <property type="evidence" value="ECO:0007669"/>
    <property type="project" value="InterPro"/>
</dbReference>
<dbReference type="Proteomes" id="UP000260025">
    <property type="component" value="Unassembled WGS sequence"/>
</dbReference>
<name>A0A3E2VTR3_CLOIN</name>
<keyword evidence="2" id="KW-0808">Transferase</keyword>
<dbReference type="InterPro" id="IPR000182">
    <property type="entry name" value="GNAT_dom"/>
</dbReference>
<dbReference type="PROSITE" id="PS51186">
    <property type="entry name" value="GNAT"/>
    <property type="match status" value="1"/>
</dbReference>
<dbReference type="Gene3D" id="3.40.630.30">
    <property type="match status" value="1"/>
</dbReference>
<accession>A0A3E2VTR3</accession>
<feature type="domain" description="N-acetyltransferase" evidence="1">
    <location>
        <begin position="5"/>
        <end position="204"/>
    </location>
</feature>
<reference evidence="2 3" key="1">
    <citation type="submission" date="2018-08" db="EMBL/GenBank/DDBJ databases">
        <title>A genome reference for cultivated species of the human gut microbiota.</title>
        <authorList>
            <person name="Zou Y."/>
            <person name="Xue W."/>
            <person name="Luo G."/>
        </authorList>
    </citation>
    <scope>NUCLEOTIDE SEQUENCE [LARGE SCALE GENOMIC DNA]</scope>
    <source>
        <strain evidence="2 3">OF01-2LB</strain>
    </source>
</reference>
<dbReference type="SUPFAM" id="SSF55729">
    <property type="entry name" value="Acyl-CoA N-acyltransferases (Nat)"/>
    <property type="match status" value="1"/>
</dbReference>
<gene>
    <name evidence="2" type="ORF">DXA38_13680</name>
</gene>
<evidence type="ECO:0000259" key="1">
    <source>
        <dbReference type="PROSITE" id="PS51186"/>
    </source>
</evidence>
<organism evidence="2 3">
    <name type="scientific">Clostridium innocuum</name>
    <dbReference type="NCBI Taxonomy" id="1522"/>
    <lineage>
        <taxon>Bacteria</taxon>
        <taxon>Bacillati</taxon>
        <taxon>Bacillota</taxon>
        <taxon>Clostridia</taxon>
        <taxon>Eubacteriales</taxon>
        <taxon>Clostridiaceae</taxon>
        <taxon>Clostridium</taxon>
    </lineage>
</organism>
<comment type="caution">
    <text evidence="2">The sequence shown here is derived from an EMBL/GenBank/DDBJ whole genome shotgun (WGS) entry which is preliminary data.</text>
</comment>
<evidence type="ECO:0000313" key="2">
    <source>
        <dbReference type="EMBL" id="RGC14397.1"/>
    </source>
</evidence>
<sequence>MNKTVNIRRFYKEDAPALEDVIRKTWKYDAFCSSETAARLAHVYLYSCLANQTFTAVALVDGKPCGIIMAKHIQKHRCSVSLKLHSLLAIVRLLIKREGREICSFYGKIHNVDQELLDGSGKTYGGELSFFVLNEAVRGLGIGKQLYNAALTYMRQENIQSFYLFTDISCNYGFYEHCGMQRRGEIDMVAKLSGQQAPMKFFLYDVTC</sequence>